<reference evidence="1" key="1">
    <citation type="journal article" date="2021" name="Cell">
        <title>Tracing the genetic footprints of vertebrate landing in non-teleost ray-finned fishes.</title>
        <authorList>
            <person name="Bi X."/>
            <person name="Wang K."/>
            <person name="Yang L."/>
            <person name="Pan H."/>
            <person name="Jiang H."/>
            <person name="Wei Q."/>
            <person name="Fang M."/>
            <person name="Yu H."/>
            <person name="Zhu C."/>
            <person name="Cai Y."/>
            <person name="He Y."/>
            <person name="Gan X."/>
            <person name="Zeng H."/>
            <person name="Yu D."/>
            <person name="Zhu Y."/>
            <person name="Jiang H."/>
            <person name="Qiu Q."/>
            <person name="Yang H."/>
            <person name="Zhang Y.E."/>
            <person name="Wang W."/>
            <person name="Zhu M."/>
            <person name="He S."/>
            <person name="Zhang G."/>
        </authorList>
    </citation>
    <scope>NUCLEOTIDE SEQUENCE</scope>
    <source>
        <strain evidence="1">Allg_001</strain>
    </source>
</reference>
<dbReference type="Proteomes" id="UP000736164">
    <property type="component" value="Unassembled WGS sequence"/>
</dbReference>
<dbReference type="PANTHER" id="PTHR21301">
    <property type="entry name" value="REVERSE TRANSCRIPTASE"/>
    <property type="match status" value="1"/>
</dbReference>
<dbReference type="InterPro" id="IPR000643">
    <property type="entry name" value="Iodothyronine_deiodinase"/>
</dbReference>
<dbReference type="PANTHER" id="PTHR21301:SF10">
    <property type="entry name" value="REVERSE TRANSCRIPTASE DOMAIN-CONTAINING PROTEIN"/>
    <property type="match status" value="1"/>
</dbReference>
<proteinExistence type="predicted"/>
<comment type="caution">
    <text evidence="1">The sequence shown here is derived from an EMBL/GenBank/DDBJ whole genome shotgun (WGS) entry which is preliminary data.</text>
</comment>
<feature type="non-terminal residue" evidence="1">
    <location>
        <position position="1"/>
    </location>
</feature>
<keyword evidence="2" id="KW-1185">Reference proteome</keyword>
<name>A0A8J7NT30_ATRSP</name>
<dbReference type="GO" id="GO:0004800">
    <property type="term" value="F:thyroxine 5'-deiodinase activity"/>
    <property type="evidence" value="ECO:0007669"/>
    <property type="project" value="InterPro"/>
</dbReference>
<protein>
    <submittedName>
        <fullName evidence="1">IOD2 deiodinase</fullName>
    </submittedName>
</protein>
<gene>
    <name evidence="1" type="primary">Dio2_0</name>
    <name evidence="1" type="ORF">GTO95_0004132</name>
</gene>
<dbReference type="EMBL" id="JAAWVO010044538">
    <property type="protein sequence ID" value="MBN3319394.1"/>
    <property type="molecule type" value="Genomic_DNA"/>
</dbReference>
<sequence length="179" mass="20322">MDNNTNVAYGVSFERVCIVQQQKIAYLGGKGPFFYNLNEFLDSLMRLLVEGLPSYIKDTKHALRLFNDFQFQGPECYIFTIDITSLYTVNPHNDGPTALKHTLDKCTVLDPPTHTLVCLAELVLTLNAFSFNNLFYQQVIGVAMGWCQAIATSYANIFVGWVEQRFFASYTGFVPDLYK</sequence>
<dbReference type="Gene3D" id="3.40.30.10">
    <property type="entry name" value="Glutaredoxin"/>
    <property type="match status" value="1"/>
</dbReference>
<dbReference type="AlphaFoldDB" id="A0A8J7NT30"/>
<evidence type="ECO:0000313" key="2">
    <source>
        <dbReference type="Proteomes" id="UP000736164"/>
    </source>
</evidence>
<dbReference type="Pfam" id="PF00837">
    <property type="entry name" value="T4_deiodinase"/>
    <property type="match status" value="1"/>
</dbReference>
<evidence type="ECO:0000313" key="1">
    <source>
        <dbReference type="EMBL" id="MBN3319394.1"/>
    </source>
</evidence>
<accession>A0A8J7NT30</accession>
<feature type="non-terminal residue" evidence="1">
    <location>
        <position position="179"/>
    </location>
</feature>
<organism evidence="1 2">
    <name type="scientific">Atractosteus spatula</name>
    <name type="common">Alligator gar</name>
    <name type="synonym">Lepisosteus spatula</name>
    <dbReference type="NCBI Taxonomy" id="7917"/>
    <lineage>
        <taxon>Eukaryota</taxon>
        <taxon>Metazoa</taxon>
        <taxon>Chordata</taxon>
        <taxon>Craniata</taxon>
        <taxon>Vertebrata</taxon>
        <taxon>Euteleostomi</taxon>
        <taxon>Actinopterygii</taxon>
        <taxon>Neopterygii</taxon>
        <taxon>Holostei</taxon>
        <taxon>Semionotiformes</taxon>
        <taxon>Lepisosteidae</taxon>
        <taxon>Atractosteus</taxon>
    </lineage>
</organism>